<dbReference type="AlphaFoldDB" id="A0A6P0EXG2"/>
<dbReference type="EMBL" id="JAAGWB010000066">
    <property type="protein sequence ID" value="NEN53301.1"/>
    <property type="molecule type" value="Genomic_DNA"/>
</dbReference>
<dbReference type="InterPro" id="IPR050090">
    <property type="entry name" value="Tyrosine_recombinase_XerCD"/>
</dbReference>
<dbReference type="GO" id="GO:0003677">
    <property type="term" value="F:DNA binding"/>
    <property type="evidence" value="ECO:0007669"/>
    <property type="project" value="UniProtKB-UniRule"/>
</dbReference>
<evidence type="ECO:0000259" key="6">
    <source>
        <dbReference type="PROSITE" id="PS51900"/>
    </source>
</evidence>
<dbReference type="EMBL" id="JAAGWH010000063">
    <property type="protein sequence ID" value="NEK96401.1"/>
    <property type="molecule type" value="Genomic_DNA"/>
</dbReference>
<evidence type="ECO:0000256" key="1">
    <source>
        <dbReference type="ARBA" id="ARBA00008857"/>
    </source>
</evidence>
<feature type="domain" description="Tyr recombinase" evidence="5">
    <location>
        <begin position="165"/>
        <end position="365"/>
    </location>
</feature>
<evidence type="ECO:0000256" key="4">
    <source>
        <dbReference type="PROSITE-ProRule" id="PRU01248"/>
    </source>
</evidence>
<dbReference type="InterPro" id="IPR010998">
    <property type="entry name" value="Integrase_recombinase_N"/>
</dbReference>
<dbReference type="Proteomes" id="UP000471152">
    <property type="component" value="Unassembled WGS sequence"/>
</dbReference>
<dbReference type="RefSeq" id="WP_163621141.1">
    <property type="nucleotide sequence ID" value="NZ_JAAGWB010000066.1"/>
</dbReference>
<evidence type="ECO:0000313" key="10">
    <source>
        <dbReference type="Proteomes" id="UP000471152"/>
    </source>
</evidence>
<dbReference type="InterPro" id="IPR002104">
    <property type="entry name" value="Integrase_catalytic"/>
</dbReference>
<dbReference type="PROSITE" id="PS51898">
    <property type="entry name" value="TYR_RECOMBINASE"/>
    <property type="match status" value="1"/>
</dbReference>
<dbReference type="PROSITE" id="PS51900">
    <property type="entry name" value="CB"/>
    <property type="match status" value="1"/>
</dbReference>
<gene>
    <name evidence="8" type="ORF">G3R41_20565</name>
    <name evidence="7" type="ORF">GCU67_19850</name>
</gene>
<keyword evidence="3" id="KW-0233">DNA recombination</keyword>
<keyword evidence="2 4" id="KW-0238">DNA-binding</keyword>
<evidence type="ECO:0000256" key="3">
    <source>
        <dbReference type="ARBA" id="ARBA00023172"/>
    </source>
</evidence>
<dbReference type="Gene3D" id="1.10.443.10">
    <property type="entry name" value="Intergrase catalytic core"/>
    <property type="match status" value="1"/>
</dbReference>
<dbReference type="InterPro" id="IPR044068">
    <property type="entry name" value="CB"/>
</dbReference>
<feature type="domain" description="Core-binding (CB)" evidence="6">
    <location>
        <begin position="47"/>
        <end position="144"/>
    </location>
</feature>
<evidence type="ECO:0000259" key="5">
    <source>
        <dbReference type="PROSITE" id="PS51898"/>
    </source>
</evidence>
<dbReference type="InterPro" id="IPR011010">
    <property type="entry name" value="DNA_brk_join_enz"/>
</dbReference>
<dbReference type="Pfam" id="PF00589">
    <property type="entry name" value="Phage_integrase"/>
    <property type="match status" value="1"/>
</dbReference>
<dbReference type="PANTHER" id="PTHR30349:SF41">
    <property type="entry name" value="INTEGRASE_RECOMBINASE PROTEIN MJ0367-RELATED"/>
    <property type="match status" value="1"/>
</dbReference>
<protein>
    <submittedName>
        <fullName evidence="7">Site-specific integrase</fullName>
    </submittedName>
</protein>
<organism evidence="7 9">
    <name type="scientific">Modestobacter muralis</name>
    <dbReference type="NCBI Taxonomy" id="1608614"/>
    <lineage>
        <taxon>Bacteria</taxon>
        <taxon>Bacillati</taxon>
        <taxon>Actinomycetota</taxon>
        <taxon>Actinomycetes</taxon>
        <taxon>Geodermatophilales</taxon>
        <taxon>Geodermatophilaceae</taxon>
        <taxon>Modestobacter</taxon>
    </lineage>
</organism>
<proteinExistence type="inferred from homology"/>
<comment type="similarity">
    <text evidence="1">Belongs to the 'phage' integrase family.</text>
</comment>
<dbReference type="SUPFAM" id="SSF56349">
    <property type="entry name" value="DNA breaking-rejoining enzymes"/>
    <property type="match status" value="1"/>
</dbReference>
<accession>A0A6P0EXG2</accession>
<evidence type="ECO:0000313" key="9">
    <source>
        <dbReference type="Proteomes" id="UP000468828"/>
    </source>
</evidence>
<evidence type="ECO:0000313" key="8">
    <source>
        <dbReference type="EMBL" id="NEN53301.1"/>
    </source>
</evidence>
<dbReference type="Gene3D" id="1.10.150.130">
    <property type="match status" value="1"/>
</dbReference>
<reference evidence="7 9" key="1">
    <citation type="submission" date="2020-01" db="EMBL/GenBank/DDBJ databases">
        <title>the WGS Modestobacter muralis CPCC 204518.</title>
        <authorList>
            <person name="Jiang Z."/>
        </authorList>
    </citation>
    <scope>NUCLEOTIDE SEQUENCE [LARGE SCALE GENOMIC DNA]</scope>
    <source>
        <strain evidence="7 9">DSM 100205</strain>
    </source>
</reference>
<reference evidence="8 10" key="2">
    <citation type="submission" date="2020-02" db="EMBL/GenBank/DDBJ databases">
        <title>The WGS of Modestobacter muralis DSM 100205.</title>
        <authorList>
            <person name="Jiang Z."/>
        </authorList>
    </citation>
    <scope>NUCLEOTIDE SEQUENCE [LARGE SCALE GENOMIC DNA]</scope>
    <source>
        <strain evidence="8 10">DSM 100205</strain>
    </source>
</reference>
<dbReference type="GO" id="GO:0006310">
    <property type="term" value="P:DNA recombination"/>
    <property type="evidence" value="ECO:0007669"/>
    <property type="project" value="UniProtKB-KW"/>
</dbReference>
<dbReference type="Proteomes" id="UP000468828">
    <property type="component" value="Unassembled WGS sequence"/>
</dbReference>
<name>A0A6P0EXG2_9ACTN</name>
<sequence>MRLPPHPVTREQKRPSKGGFARKIDAERDLAAFIDRASVTMGRSEGMTVAAWLDLWIGSLHDHAITTREGYESIVRLHLKPLIGDIRLVDLMAEHIDSMIVLLQSPAYAPAGRTGNRFKGAKGLSSATVNRILDCLQSALGSAEKRDHIRRNPMRAVEKPHEENKQGAFWAAEQAAAFLDHPLVVEHPLYAAWHLALTTGARRSELCGLRWSDVDLDIGLWRLSRARVQRSSRVVEKRTKNRSSERKVFLDSETIEVLVAHRRRQAGARLKAGPAWGGGGEYVFVDEFGDPVRPDRLSRNWKSLVTRVGAPDVRLHDLRHTSITLGAIDAGLPLAVIMARAGHSRVTTSLDYTHIADEVARRASEAIASQIQQHRSGRVKGG</sequence>
<dbReference type="InterPro" id="IPR013762">
    <property type="entry name" value="Integrase-like_cat_sf"/>
</dbReference>
<evidence type="ECO:0000313" key="7">
    <source>
        <dbReference type="EMBL" id="NEK96401.1"/>
    </source>
</evidence>
<dbReference type="GO" id="GO:0015074">
    <property type="term" value="P:DNA integration"/>
    <property type="evidence" value="ECO:0007669"/>
    <property type="project" value="InterPro"/>
</dbReference>
<dbReference type="PANTHER" id="PTHR30349">
    <property type="entry name" value="PHAGE INTEGRASE-RELATED"/>
    <property type="match status" value="1"/>
</dbReference>
<evidence type="ECO:0000256" key="2">
    <source>
        <dbReference type="ARBA" id="ARBA00023125"/>
    </source>
</evidence>
<keyword evidence="9" id="KW-1185">Reference proteome</keyword>
<comment type="caution">
    <text evidence="7">The sequence shown here is derived from an EMBL/GenBank/DDBJ whole genome shotgun (WGS) entry which is preliminary data.</text>
</comment>
<dbReference type="CDD" id="cd01189">
    <property type="entry name" value="INT_ICEBs1_C_like"/>
    <property type="match status" value="1"/>
</dbReference>